<dbReference type="SUPFAM" id="SSF53067">
    <property type="entry name" value="Actin-like ATPase domain"/>
    <property type="match status" value="2"/>
</dbReference>
<dbReference type="InterPro" id="IPR043129">
    <property type="entry name" value="ATPase_NBD"/>
</dbReference>
<organism evidence="6 7">
    <name type="scientific">Candidatus Agrococcus pullicola</name>
    <dbReference type="NCBI Taxonomy" id="2838429"/>
    <lineage>
        <taxon>Bacteria</taxon>
        <taxon>Bacillati</taxon>
        <taxon>Actinomycetota</taxon>
        <taxon>Actinomycetes</taxon>
        <taxon>Micrococcales</taxon>
        <taxon>Microbacteriaceae</taxon>
        <taxon>Agrococcus</taxon>
    </lineage>
</organism>
<dbReference type="CDD" id="cd07770">
    <property type="entry name" value="ASKHA_NBD_FGGY_GntK"/>
    <property type="match status" value="1"/>
</dbReference>
<dbReference type="Pfam" id="PF00370">
    <property type="entry name" value="FGGY_N"/>
    <property type="match status" value="1"/>
</dbReference>
<dbReference type="GO" id="GO:0005975">
    <property type="term" value="P:carbohydrate metabolic process"/>
    <property type="evidence" value="ECO:0007669"/>
    <property type="project" value="InterPro"/>
</dbReference>
<evidence type="ECO:0000259" key="5">
    <source>
        <dbReference type="Pfam" id="PF02782"/>
    </source>
</evidence>
<dbReference type="InterPro" id="IPR050406">
    <property type="entry name" value="FGGY_Carb_Kinase"/>
</dbReference>
<sequence length="477" mass="51693">MIILALEASTTSAKTMLFNSETQEVRVLTRRFEISGTSAVRDGDSIFTQLMALGREAAAGHQVDAIALSSTWHGLTLRRSVLSAVTPVFEWPYTGAQGIASLYRHDHEFKDWFYRRTGCMVNAIYPAFKLRYLKDEGAGLAGTVAMDQGSLIYARLTGNVQTSESLASGSGLLSTAAAEWDHEVLSVLGISDVGLPDLVDGLTTAPLIAEAATLLGVKPGIPVSAPGPDGGLNQVGEGASELGDMTFSMGTSGALRYSVPEPSFSPSLSTWTYRSPLGWLSGAATSGCGNCVDWARDLLFGKSVDFGEIEPQLKSERKDLPLFLPFLFGERSPGWQDQRQGGFLDMRPEHARIDMYQGVLMGIVSSLYHCFIVLQEVNGTPDRILLSGGVTSSPFWLQLTVDMFGESMNVSSLQHASAVGAVKMGLRAQGIPDDQPALHDEEPRIVHPNETRTKELRGEFERYLNAYEQTRFSGSPQ</sequence>
<evidence type="ECO:0000259" key="4">
    <source>
        <dbReference type="Pfam" id="PF00370"/>
    </source>
</evidence>
<dbReference type="GO" id="GO:0016301">
    <property type="term" value="F:kinase activity"/>
    <property type="evidence" value="ECO:0007669"/>
    <property type="project" value="UniProtKB-KW"/>
</dbReference>
<accession>A0A9D1YUT2</accession>
<keyword evidence="3" id="KW-0418">Kinase</keyword>
<comment type="similarity">
    <text evidence="1">Belongs to the FGGY kinase family.</text>
</comment>
<gene>
    <name evidence="6" type="ORF">H9830_06295</name>
</gene>
<evidence type="ECO:0000256" key="1">
    <source>
        <dbReference type="ARBA" id="ARBA00009156"/>
    </source>
</evidence>
<dbReference type="Pfam" id="PF02782">
    <property type="entry name" value="FGGY_C"/>
    <property type="match status" value="1"/>
</dbReference>
<dbReference type="Gene3D" id="3.30.420.40">
    <property type="match status" value="2"/>
</dbReference>
<proteinExistence type="inferred from homology"/>
<dbReference type="AlphaFoldDB" id="A0A9D1YUT2"/>
<dbReference type="PANTHER" id="PTHR43095:SF2">
    <property type="entry name" value="GLUCONOKINASE"/>
    <property type="match status" value="1"/>
</dbReference>
<evidence type="ECO:0000313" key="6">
    <source>
        <dbReference type="EMBL" id="HIY65871.1"/>
    </source>
</evidence>
<feature type="domain" description="Carbohydrate kinase FGGY N-terminal" evidence="4">
    <location>
        <begin position="2"/>
        <end position="235"/>
    </location>
</feature>
<reference evidence="6" key="2">
    <citation type="submission" date="2021-04" db="EMBL/GenBank/DDBJ databases">
        <authorList>
            <person name="Gilroy R."/>
        </authorList>
    </citation>
    <scope>NUCLEOTIDE SEQUENCE</scope>
    <source>
        <strain evidence="6">ChiGjej1B1-98</strain>
    </source>
</reference>
<dbReference type="Proteomes" id="UP000824005">
    <property type="component" value="Unassembled WGS sequence"/>
</dbReference>
<dbReference type="EMBL" id="DXDC01000183">
    <property type="protein sequence ID" value="HIY65871.1"/>
    <property type="molecule type" value="Genomic_DNA"/>
</dbReference>
<evidence type="ECO:0008006" key="8">
    <source>
        <dbReference type="Google" id="ProtNLM"/>
    </source>
</evidence>
<dbReference type="PANTHER" id="PTHR43095">
    <property type="entry name" value="SUGAR KINASE"/>
    <property type="match status" value="1"/>
</dbReference>
<evidence type="ECO:0000256" key="2">
    <source>
        <dbReference type="ARBA" id="ARBA00022679"/>
    </source>
</evidence>
<protein>
    <recommendedName>
        <fullName evidence="8">Gluconokinase</fullName>
    </recommendedName>
</protein>
<reference evidence="6" key="1">
    <citation type="journal article" date="2021" name="PeerJ">
        <title>Extensive microbial diversity within the chicken gut microbiome revealed by metagenomics and culture.</title>
        <authorList>
            <person name="Gilroy R."/>
            <person name="Ravi A."/>
            <person name="Getino M."/>
            <person name="Pursley I."/>
            <person name="Horton D.L."/>
            <person name="Alikhan N.F."/>
            <person name="Baker D."/>
            <person name="Gharbi K."/>
            <person name="Hall N."/>
            <person name="Watson M."/>
            <person name="Adriaenssens E.M."/>
            <person name="Foster-Nyarko E."/>
            <person name="Jarju S."/>
            <person name="Secka A."/>
            <person name="Antonio M."/>
            <person name="Oren A."/>
            <person name="Chaudhuri R.R."/>
            <person name="La Ragione R."/>
            <person name="Hildebrand F."/>
            <person name="Pallen M.J."/>
        </authorList>
    </citation>
    <scope>NUCLEOTIDE SEQUENCE</scope>
    <source>
        <strain evidence="6">ChiGjej1B1-98</strain>
    </source>
</reference>
<feature type="domain" description="Carbohydrate kinase FGGY C-terminal" evidence="5">
    <location>
        <begin position="246"/>
        <end position="428"/>
    </location>
</feature>
<dbReference type="InterPro" id="IPR018485">
    <property type="entry name" value="FGGY_C"/>
</dbReference>
<evidence type="ECO:0000256" key="3">
    <source>
        <dbReference type="ARBA" id="ARBA00022777"/>
    </source>
</evidence>
<keyword evidence="2" id="KW-0808">Transferase</keyword>
<dbReference type="InterPro" id="IPR000577">
    <property type="entry name" value="Carb_kinase_FGGY"/>
</dbReference>
<dbReference type="InterPro" id="IPR018484">
    <property type="entry name" value="FGGY_N"/>
</dbReference>
<dbReference type="PIRSF" id="PIRSF000538">
    <property type="entry name" value="GlpK"/>
    <property type="match status" value="1"/>
</dbReference>
<name>A0A9D1YUT2_9MICO</name>
<evidence type="ECO:0000313" key="7">
    <source>
        <dbReference type="Proteomes" id="UP000824005"/>
    </source>
</evidence>
<comment type="caution">
    <text evidence="6">The sequence shown here is derived from an EMBL/GenBank/DDBJ whole genome shotgun (WGS) entry which is preliminary data.</text>
</comment>